<dbReference type="InterPro" id="IPR013320">
    <property type="entry name" value="ConA-like_dom_sf"/>
</dbReference>
<keyword evidence="6 15" id="KW-0378">Hydrolase</keyword>
<dbReference type="Gene3D" id="2.60.40.1220">
    <property type="match status" value="1"/>
</dbReference>
<keyword evidence="12" id="KW-0326">Glycosidase</keyword>
<dbReference type="Gene3D" id="2.60.120.430">
    <property type="entry name" value="Galactose-binding lectin"/>
    <property type="match status" value="1"/>
</dbReference>
<evidence type="ECO:0000256" key="11">
    <source>
        <dbReference type="ARBA" id="ARBA00023277"/>
    </source>
</evidence>
<comment type="similarity">
    <text evidence="2">Belongs to the glycosyl hydrolase 16 family.</text>
</comment>
<evidence type="ECO:0000256" key="4">
    <source>
        <dbReference type="ARBA" id="ARBA00022692"/>
    </source>
</evidence>
<name>A0A7V2ZI27_9BACT</name>
<dbReference type="InterPro" id="IPR000757">
    <property type="entry name" value="Beta-glucanase-like"/>
</dbReference>
<dbReference type="InterPro" id="IPR008263">
    <property type="entry name" value="GH16_AS"/>
</dbReference>
<keyword evidence="5" id="KW-0732">Signal</keyword>
<keyword evidence="10" id="KW-0325">Glycoprotein</keyword>
<feature type="active site" description="Proton donor" evidence="13">
    <location>
        <position position="75"/>
    </location>
</feature>
<dbReference type="PRINTS" id="PR00737">
    <property type="entry name" value="GLHYDRLASE16"/>
</dbReference>
<keyword evidence="8" id="KW-1133">Transmembrane helix</keyword>
<proteinExistence type="inferred from homology"/>
<evidence type="ECO:0000256" key="10">
    <source>
        <dbReference type="ARBA" id="ARBA00023180"/>
    </source>
</evidence>
<dbReference type="InterPro" id="IPR008979">
    <property type="entry name" value="Galactose-bd-like_sf"/>
</dbReference>
<dbReference type="Gene3D" id="2.60.40.4070">
    <property type="match status" value="1"/>
</dbReference>
<evidence type="ECO:0000256" key="13">
    <source>
        <dbReference type="PIRSR" id="PIRSR608264-1"/>
    </source>
</evidence>
<evidence type="ECO:0000256" key="7">
    <source>
        <dbReference type="ARBA" id="ARBA00022824"/>
    </source>
</evidence>
<dbReference type="GO" id="GO:0030246">
    <property type="term" value="F:carbohydrate binding"/>
    <property type="evidence" value="ECO:0007669"/>
    <property type="project" value="InterPro"/>
</dbReference>
<dbReference type="EMBL" id="DSUJ01000008">
    <property type="protein sequence ID" value="HFI90355.1"/>
    <property type="molecule type" value="Genomic_DNA"/>
</dbReference>
<evidence type="ECO:0000259" key="14">
    <source>
        <dbReference type="PROSITE" id="PS51762"/>
    </source>
</evidence>
<dbReference type="InterPro" id="IPR026444">
    <property type="entry name" value="Secre_tail"/>
</dbReference>
<sequence>MKKYYIILFSILLLLNSFLIAKPYKGAEYRTKQSFLYGRFEVSMKSAYREGMLSSFFTYYDGGGGISNWNEIDIEILGRYPNDIQFNTITPGQVNHVSHYPMSSSPHTDFHTYAFEWTPNYVAWFVDGVEVYKQTGPHIQTLTRAQKIMMNIWNPQALNWAGVWNPNVLPAFAFYDWVSYYTYTPGSGNYGTGNNFTHSWTDNFDYWNTSRWDKASHTWDGNGCDFIYENVVFQNGKLILCLTDSINIGYTDVQGPVYLASRLSNEKVLVYFTEELDQTSAENVSNYFIPSVTITNARLMSDRKTVQLTVQGWDYVSTKTLLVLNVKDTFQNTASPKNLTIIMPPQFTFPLKINCAGPSVLGYLADQEFTLTSDYGFMDGSNSTYSSTLQINNTDEDEIYRSEKYGLVTYNVRLHNGTYNVKLMFAENYFTQSGKRIYDVYVEGNRVLQDFDIFSLVGNNTAYVKDVNNVIITDGELNIHFAAKIDNPLINGIVIELISLGAEDEFLPDENSFILKQNFPNPFNGQTQIDFIINQPDNYKFSVYDIKGSRIVAMDLGFLQNGYYTNTLNSKNISDNFLASGVYFYELKNSKMSQIKKFVLLN</sequence>
<dbReference type="PROSITE" id="PS01034">
    <property type="entry name" value="GH16_1"/>
    <property type="match status" value="1"/>
</dbReference>
<dbReference type="PANTHER" id="PTHR13460">
    <property type="match status" value="1"/>
</dbReference>
<dbReference type="Pfam" id="PF18962">
    <property type="entry name" value="Por_Secre_tail"/>
    <property type="match status" value="1"/>
</dbReference>
<dbReference type="InterPro" id="IPR014755">
    <property type="entry name" value="Cu-Rt/internalin_Ig-like"/>
</dbReference>
<dbReference type="GO" id="GO:0004553">
    <property type="term" value="F:hydrolase activity, hydrolyzing O-glycosyl compounds"/>
    <property type="evidence" value="ECO:0007669"/>
    <property type="project" value="InterPro"/>
</dbReference>
<evidence type="ECO:0000256" key="5">
    <source>
        <dbReference type="ARBA" id="ARBA00022729"/>
    </source>
</evidence>
<dbReference type="InterPro" id="IPR021720">
    <property type="entry name" value="Malectin_dom"/>
</dbReference>
<dbReference type="Gene3D" id="2.60.120.200">
    <property type="match status" value="1"/>
</dbReference>
<feature type="active site" description="Nucleophile" evidence="13">
    <location>
        <position position="71"/>
    </location>
</feature>
<organism evidence="15">
    <name type="scientific">Ignavibacterium album</name>
    <dbReference type="NCBI Taxonomy" id="591197"/>
    <lineage>
        <taxon>Bacteria</taxon>
        <taxon>Pseudomonadati</taxon>
        <taxon>Ignavibacteriota</taxon>
        <taxon>Ignavibacteria</taxon>
        <taxon>Ignavibacteriales</taxon>
        <taxon>Ignavibacteriaceae</taxon>
        <taxon>Ignavibacterium</taxon>
    </lineage>
</organism>
<comment type="caution">
    <text evidence="15">The sequence shown here is derived from an EMBL/GenBank/DDBJ whole genome shotgun (WGS) entry which is preliminary data.</text>
</comment>
<protein>
    <submittedName>
        <fullName evidence="15">Glycosyl hydrolase family protein</fullName>
    </submittedName>
</protein>
<dbReference type="SUPFAM" id="SSF49899">
    <property type="entry name" value="Concanavalin A-like lectins/glucanases"/>
    <property type="match status" value="1"/>
</dbReference>
<evidence type="ECO:0000256" key="3">
    <source>
        <dbReference type="ARBA" id="ARBA00009141"/>
    </source>
</evidence>
<keyword evidence="9" id="KW-0472">Membrane</keyword>
<feature type="domain" description="GH16" evidence="14">
    <location>
        <begin position="1"/>
        <end position="186"/>
    </location>
</feature>
<gene>
    <name evidence="15" type="ORF">ENS31_02365</name>
</gene>
<evidence type="ECO:0000256" key="12">
    <source>
        <dbReference type="ARBA" id="ARBA00023295"/>
    </source>
</evidence>
<evidence type="ECO:0000256" key="8">
    <source>
        <dbReference type="ARBA" id="ARBA00022989"/>
    </source>
</evidence>
<accession>A0A7V2ZI27</accession>
<evidence type="ECO:0000256" key="1">
    <source>
        <dbReference type="ARBA" id="ARBA00004115"/>
    </source>
</evidence>
<evidence type="ECO:0000256" key="2">
    <source>
        <dbReference type="ARBA" id="ARBA00006865"/>
    </source>
</evidence>
<dbReference type="GO" id="GO:0005975">
    <property type="term" value="P:carbohydrate metabolic process"/>
    <property type="evidence" value="ECO:0007669"/>
    <property type="project" value="InterPro"/>
</dbReference>
<dbReference type="InterPro" id="IPR039155">
    <property type="entry name" value="MLEC"/>
</dbReference>
<comment type="similarity">
    <text evidence="3">Belongs to the malectin family.</text>
</comment>
<evidence type="ECO:0000313" key="15">
    <source>
        <dbReference type="EMBL" id="HFI90355.1"/>
    </source>
</evidence>
<keyword evidence="11" id="KW-0119">Carbohydrate metabolism</keyword>
<comment type="subcellular location">
    <subcellularLocation>
        <location evidence="1">Endoplasmic reticulum membrane</location>
        <topology evidence="1">Single-pass type I membrane protein</topology>
    </subcellularLocation>
</comment>
<dbReference type="AlphaFoldDB" id="A0A7V2ZI27"/>
<dbReference type="NCBIfam" id="TIGR04183">
    <property type="entry name" value="Por_Secre_tail"/>
    <property type="match status" value="1"/>
</dbReference>
<dbReference type="Pfam" id="PF11721">
    <property type="entry name" value="Malectin"/>
    <property type="match status" value="1"/>
</dbReference>
<reference evidence="15" key="1">
    <citation type="journal article" date="2020" name="mSystems">
        <title>Genome- and Community-Level Interaction Insights into Carbon Utilization and Element Cycling Functions of Hydrothermarchaeota in Hydrothermal Sediment.</title>
        <authorList>
            <person name="Zhou Z."/>
            <person name="Liu Y."/>
            <person name="Xu W."/>
            <person name="Pan J."/>
            <person name="Luo Z.H."/>
            <person name="Li M."/>
        </authorList>
    </citation>
    <scope>NUCLEOTIDE SEQUENCE [LARGE SCALE GENOMIC DNA]</scope>
    <source>
        <strain evidence="15">SpSt-479</strain>
    </source>
</reference>
<keyword evidence="4" id="KW-0812">Transmembrane</keyword>
<evidence type="ECO:0000256" key="9">
    <source>
        <dbReference type="ARBA" id="ARBA00023136"/>
    </source>
</evidence>
<dbReference type="SUPFAM" id="SSF49785">
    <property type="entry name" value="Galactose-binding domain-like"/>
    <property type="match status" value="1"/>
</dbReference>
<evidence type="ECO:0000256" key="6">
    <source>
        <dbReference type="ARBA" id="ARBA00022801"/>
    </source>
</evidence>
<dbReference type="Pfam" id="PF00722">
    <property type="entry name" value="Glyco_hydro_16"/>
    <property type="match status" value="1"/>
</dbReference>
<dbReference type="PROSITE" id="PS51762">
    <property type="entry name" value="GH16_2"/>
    <property type="match status" value="1"/>
</dbReference>
<keyword evidence="7" id="KW-0256">Endoplasmic reticulum</keyword>
<dbReference type="GO" id="GO:0016020">
    <property type="term" value="C:membrane"/>
    <property type="evidence" value="ECO:0007669"/>
    <property type="project" value="TreeGrafter"/>
</dbReference>
<dbReference type="PANTHER" id="PTHR13460:SF0">
    <property type="entry name" value="MALECTIN"/>
    <property type="match status" value="1"/>
</dbReference>
<dbReference type="InterPro" id="IPR008264">
    <property type="entry name" value="Beta_glucanase"/>
</dbReference>